<evidence type="ECO:0000256" key="1">
    <source>
        <dbReference type="SAM" id="Phobius"/>
    </source>
</evidence>
<keyword evidence="1" id="KW-1133">Transmembrane helix</keyword>
<reference evidence="2" key="2">
    <citation type="submission" date="2023-02" db="EMBL/GenBank/DDBJ databases">
        <title>'Rhodoalgimonas zhirmunskyi' gen. nov., isolated from a red alga.</title>
        <authorList>
            <person name="Nedashkovskaya O.I."/>
            <person name="Otstavnykh N.Y."/>
            <person name="Bystritskaya E.P."/>
            <person name="Balabanova L.A."/>
            <person name="Isaeva M.P."/>
        </authorList>
    </citation>
    <scope>NUCLEOTIDE SEQUENCE</scope>
    <source>
        <strain evidence="2">KCTC 52189</strain>
    </source>
</reference>
<keyword evidence="1" id="KW-0472">Membrane</keyword>
<feature type="transmembrane region" description="Helical" evidence="1">
    <location>
        <begin position="54"/>
        <end position="80"/>
    </location>
</feature>
<comment type="caution">
    <text evidence="2">The sequence shown here is derived from an EMBL/GenBank/DDBJ whole genome shotgun (WGS) entry which is preliminary data.</text>
</comment>
<dbReference type="AlphaFoldDB" id="A0AAE4B5G9"/>
<proteinExistence type="predicted"/>
<dbReference type="RefSeq" id="WP_306735608.1">
    <property type="nucleotide sequence ID" value="NZ_JANHAX010000003.1"/>
</dbReference>
<feature type="transmembrane region" description="Helical" evidence="1">
    <location>
        <begin position="12"/>
        <end position="34"/>
    </location>
</feature>
<keyword evidence="3" id="KW-1185">Reference proteome</keyword>
<name>A0AAE4B5G9_9RHOB</name>
<dbReference type="EMBL" id="JANHAX010000003">
    <property type="protein sequence ID" value="MDQ2090319.1"/>
    <property type="molecule type" value="Genomic_DNA"/>
</dbReference>
<reference evidence="2" key="1">
    <citation type="submission" date="2022-07" db="EMBL/GenBank/DDBJ databases">
        <authorList>
            <person name="Otstavnykh N."/>
            <person name="Isaeva M."/>
            <person name="Bystritskaya E."/>
        </authorList>
    </citation>
    <scope>NUCLEOTIDE SEQUENCE</scope>
    <source>
        <strain evidence="2">KCTC 52189</strain>
    </source>
</reference>
<organism evidence="2 3">
    <name type="scientific">Marimonas arenosa</name>
    <dbReference type="NCBI Taxonomy" id="1795305"/>
    <lineage>
        <taxon>Bacteria</taxon>
        <taxon>Pseudomonadati</taxon>
        <taxon>Pseudomonadota</taxon>
        <taxon>Alphaproteobacteria</taxon>
        <taxon>Rhodobacterales</taxon>
        <taxon>Paracoccaceae</taxon>
        <taxon>Marimonas</taxon>
    </lineage>
</organism>
<gene>
    <name evidence="2" type="ORF">NO357_10465</name>
</gene>
<evidence type="ECO:0000313" key="3">
    <source>
        <dbReference type="Proteomes" id="UP001226762"/>
    </source>
</evidence>
<dbReference type="Proteomes" id="UP001226762">
    <property type="component" value="Unassembled WGS sequence"/>
</dbReference>
<accession>A0AAE4B5G9</accession>
<protein>
    <submittedName>
        <fullName evidence="2">Uncharacterized protein</fullName>
    </submittedName>
</protein>
<sequence>MKRVLRISSWPGILVFALAGVSIVIVGFFTYNLLQMSMANLRFLREHGWLAIEVGGLLQFLQLLIYGVVALFFFILFKICESELVIRYRRWQDR</sequence>
<keyword evidence="1" id="KW-0812">Transmembrane</keyword>
<evidence type="ECO:0000313" key="2">
    <source>
        <dbReference type="EMBL" id="MDQ2090319.1"/>
    </source>
</evidence>